<keyword evidence="4" id="KW-1185">Reference proteome</keyword>
<dbReference type="EMBL" id="JACHNC010000001">
    <property type="protein sequence ID" value="MBB4751984.1"/>
    <property type="molecule type" value="Genomic_DNA"/>
</dbReference>
<protein>
    <submittedName>
        <fullName evidence="2">Uncharacterized protein</fullName>
    </submittedName>
</protein>
<evidence type="ECO:0000313" key="4">
    <source>
        <dbReference type="Proteomes" id="UP000631312"/>
    </source>
</evidence>
<accession>A0A7W7MIX9</accession>
<comment type="caution">
    <text evidence="2">The sequence shown here is derived from an EMBL/GenBank/DDBJ whole genome shotgun (WGS) entry which is preliminary data.</text>
</comment>
<reference evidence="2 3" key="1">
    <citation type="submission" date="2020-08" db="EMBL/GenBank/DDBJ databases">
        <title>Sequencing the genomes of 1000 actinobacteria strains.</title>
        <authorList>
            <person name="Klenk H.-P."/>
        </authorList>
    </citation>
    <scope>NUCLEOTIDE SEQUENCE [LARGE SCALE GENOMIC DNA]</scope>
    <source>
        <strain evidence="2 3">DSM 43150</strain>
    </source>
</reference>
<evidence type="ECO:0000313" key="1">
    <source>
        <dbReference type="EMBL" id="GIE44288.1"/>
    </source>
</evidence>
<sequence>MPMLSAVLSSLPGPQRLGRVRDLLDAGADDVLAQELIALGTANEDSWRYDDSMVLRHLEALPARRRHALIIAIGDRASAPAAVCELLRVIARDLDPDEMPWPAARHLIGAASAQTSGLARDLDVLAVVAERETGTVPPGLIAVMRRTVHYRHDPTLLLPWIAKDDGLLNAGEPWAETADADPEARPMLAHALRVTGPRPLVRWSREARELDLPAGWRLRIHRWFSLVPQPRTIGFRRFDYIDADEHIDAYNATVLRGLLFLLAVTEPVPGDAEAVGALAEYAATKVRGQGARDMVVANAAILTLELIGTEEALDELVRLRGARLQPGMISRVVRATSRCRAALGRP</sequence>
<name>A0A7W7MIX9_9ACTN</name>
<reference evidence="1 4" key="2">
    <citation type="submission" date="2021-01" db="EMBL/GenBank/DDBJ databases">
        <title>Whole genome shotgun sequence of Actinoplanes lobatus NBRC 12513.</title>
        <authorList>
            <person name="Komaki H."/>
            <person name="Tamura T."/>
        </authorList>
    </citation>
    <scope>NUCLEOTIDE SEQUENCE [LARGE SCALE GENOMIC DNA]</scope>
    <source>
        <strain evidence="1 4">NBRC 12513</strain>
    </source>
</reference>
<evidence type="ECO:0000313" key="2">
    <source>
        <dbReference type="EMBL" id="MBB4751984.1"/>
    </source>
</evidence>
<proteinExistence type="predicted"/>
<dbReference type="Proteomes" id="UP000631312">
    <property type="component" value="Unassembled WGS sequence"/>
</dbReference>
<dbReference type="EMBL" id="BOMP01000124">
    <property type="protein sequence ID" value="GIE44288.1"/>
    <property type="molecule type" value="Genomic_DNA"/>
</dbReference>
<organism evidence="2 3">
    <name type="scientific">Actinoplanes lobatus</name>
    <dbReference type="NCBI Taxonomy" id="113568"/>
    <lineage>
        <taxon>Bacteria</taxon>
        <taxon>Bacillati</taxon>
        <taxon>Actinomycetota</taxon>
        <taxon>Actinomycetes</taxon>
        <taxon>Micromonosporales</taxon>
        <taxon>Micromonosporaceae</taxon>
        <taxon>Actinoplanes</taxon>
    </lineage>
</organism>
<evidence type="ECO:0000313" key="3">
    <source>
        <dbReference type="Proteomes" id="UP000590511"/>
    </source>
</evidence>
<dbReference type="Proteomes" id="UP000590511">
    <property type="component" value="Unassembled WGS sequence"/>
</dbReference>
<gene>
    <name evidence="1" type="ORF">Alo02nite_71860</name>
    <name evidence="2" type="ORF">BJ964_006145</name>
</gene>
<dbReference type="AlphaFoldDB" id="A0A7W7MIX9"/>